<name>A0A926KP97_9BACL</name>
<dbReference type="PANTHER" id="PTHR39162:SF1">
    <property type="entry name" value="SPORULATION PROTEIN YTFJ"/>
    <property type="match status" value="1"/>
</dbReference>
<sequence>MSEHPIQGLMKVAMENIKEMVDVNTIVGDPVETPDGSVIMPISKVGFGFAAGGSEFVTDSEIEIEGGTINKSDALNARVALPFGGGSGGGVSITPIAFLVVGKSGVKVVPLDNQTHILERLIDSAPQVVDKIQSMLKGVGTKSTSTLGATTAGSTNVTNIENQNFIV</sequence>
<dbReference type="NCBIfam" id="TIGR02874">
    <property type="entry name" value="spore_ytfJ"/>
    <property type="match status" value="1"/>
</dbReference>
<dbReference type="Pfam" id="PF09579">
    <property type="entry name" value="Spore_YtfJ"/>
    <property type="match status" value="1"/>
</dbReference>
<keyword evidence="2" id="KW-1185">Reference proteome</keyword>
<dbReference type="PIRSF" id="PIRSF021377">
    <property type="entry name" value="YtfJ"/>
    <property type="match status" value="1"/>
</dbReference>
<comment type="caution">
    <text evidence="1">The sequence shown here is derived from an EMBL/GenBank/DDBJ whole genome shotgun (WGS) entry which is preliminary data.</text>
</comment>
<evidence type="ECO:0000313" key="2">
    <source>
        <dbReference type="Proteomes" id="UP000650466"/>
    </source>
</evidence>
<reference evidence="1" key="1">
    <citation type="submission" date="2020-09" db="EMBL/GenBank/DDBJ databases">
        <title>Draft Genome Sequence of Paenibacillus sp. WST5.</title>
        <authorList>
            <person name="Bao Z."/>
        </authorList>
    </citation>
    <scope>NUCLEOTIDE SEQUENCE</scope>
    <source>
        <strain evidence="1">WST5</strain>
    </source>
</reference>
<dbReference type="PANTHER" id="PTHR39162">
    <property type="entry name" value="GLL3345 PROTEIN"/>
    <property type="match status" value="1"/>
</dbReference>
<dbReference type="InterPro" id="IPR014229">
    <property type="entry name" value="Spore_YtfJ"/>
</dbReference>
<dbReference type="EMBL" id="JACVVD010000003">
    <property type="protein sequence ID" value="MBD0380641.1"/>
    <property type="molecule type" value="Genomic_DNA"/>
</dbReference>
<protein>
    <submittedName>
        <fullName evidence="1">GerW family sporulation protein</fullName>
    </submittedName>
</protein>
<dbReference type="AlphaFoldDB" id="A0A926KP97"/>
<dbReference type="Proteomes" id="UP000650466">
    <property type="component" value="Unassembled WGS sequence"/>
</dbReference>
<proteinExistence type="predicted"/>
<organism evidence="1 2">
    <name type="scientific">Paenibacillus sedimenti</name>
    <dbReference type="NCBI Taxonomy" id="2770274"/>
    <lineage>
        <taxon>Bacteria</taxon>
        <taxon>Bacillati</taxon>
        <taxon>Bacillota</taxon>
        <taxon>Bacilli</taxon>
        <taxon>Bacillales</taxon>
        <taxon>Paenibacillaceae</taxon>
        <taxon>Paenibacillus</taxon>
    </lineage>
</organism>
<evidence type="ECO:0000313" key="1">
    <source>
        <dbReference type="EMBL" id="MBD0380641.1"/>
    </source>
</evidence>
<dbReference type="RefSeq" id="WP_188174424.1">
    <property type="nucleotide sequence ID" value="NZ_JACVVD010000003.1"/>
</dbReference>
<accession>A0A926KP97</accession>
<gene>
    <name evidence="1" type="primary">ytfJ</name>
    <name evidence="1" type="ORF">ICC18_10990</name>
</gene>